<dbReference type="eggNOG" id="ENOG502TJ95">
    <property type="taxonomic scope" value="Eukaryota"/>
</dbReference>
<dbReference type="InterPro" id="IPR052457">
    <property type="entry name" value="Ankyrin-DD_containing_protein"/>
</dbReference>
<dbReference type="Gene3D" id="1.25.40.20">
    <property type="entry name" value="Ankyrin repeat-containing domain"/>
    <property type="match status" value="1"/>
</dbReference>
<protein>
    <submittedName>
        <fullName evidence="3">Uncharacterized protein</fullName>
    </submittedName>
</protein>
<evidence type="ECO:0000313" key="4">
    <source>
        <dbReference type="Proteomes" id="UP000008281"/>
    </source>
</evidence>
<feature type="repeat" description="ANK" evidence="1">
    <location>
        <begin position="68"/>
        <end position="100"/>
    </location>
</feature>
<accession>E3LVZ8</accession>
<evidence type="ECO:0000256" key="1">
    <source>
        <dbReference type="PROSITE-ProRule" id="PRU00023"/>
    </source>
</evidence>
<dbReference type="OrthoDB" id="194358at2759"/>
<name>E3LVZ8_CAERE</name>
<reference evidence="3" key="1">
    <citation type="submission" date="2007-07" db="EMBL/GenBank/DDBJ databases">
        <title>PCAP assembly of the Caenorhabditis remanei genome.</title>
        <authorList>
            <consortium name="The Caenorhabditis remanei Sequencing Consortium"/>
            <person name="Wilson R.K."/>
        </authorList>
    </citation>
    <scope>NUCLEOTIDE SEQUENCE [LARGE SCALE GENOMIC DNA]</scope>
    <source>
        <strain evidence="3">PB4641</strain>
    </source>
</reference>
<proteinExistence type="predicted"/>
<dbReference type="Pfam" id="PF12796">
    <property type="entry name" value="Ank_2"/>
    <property type="match status" value="1"/>
</dbReference>
<dbReference type="InterPro" id="IPR036770">
    <property type="entry name" value="Ankyrin_rpt-contain_sf"/>
</dbReference>
<dbReference type="SUPFAM" id="SSF48403">
    <property type="entry name" value="Ankyrin repeat"/>
    <property type="match status" value="1"/>
</dbReference>
<feature type="compositionally biased region" description="Acidic residues" evidence="2">
    <location>
        <begin position="316"/>
        <end position="334"/>
    </location>
</feature>
<dbReference type="PANTHER" id="PTHR24125:SF5">
    <property type="entry name" value="ANKYRIN REPEAT PROTEIN"/>
    <property type="match status" value="1"/>
</dbReference>
<keyword evidence="1" id="KW-0040">ANK repeat</keyword>
<dbReference type="AlphaFoldDB" id="E3LVZ8"/>
<feature type="compositionally biased region" description="Acidic residues" evidence="2">
    <location>
        <begin position="286"/>
        <end position="295"/>
    </location>
</feature>
<dbReference type="InterPro" id="IPR002110">
    <property type="entry name" value="Ankyrin_rpt"/>
</dbReference>
<dbReference type="PROSITE" id="PS50088">
    <property type="entry name" value="ANK_REPEAT"/>
    <property type="match status" value="1"/>
</dbReference>
<evidence type="ECO:0000313" key="3">
    <source>
        <dbReference type="EMBL" id="EFP12440.1"/>
    </source>
</evidence>
<dbReference type="InParanoid" id="E3LVZ8"/>
<feature type="region of interest" description="Disordered" evidence="2">
    <location>
        <begin position="243"/>
        <end position="360"/>
    </location>
</feature>
<evidence type="ECO:0000256" key="2">
    <source>
        <dbReference type="SAM" id="MobiDB-lite"/>
    </source>
</evidence>
<organism evidence="4">
    <name type="scientific">Caenorhabditis remanei</name>
    <name type="common">Caenorhabditis vulgaris</name>
    <dbReference type="NCBI Taxonomy" id="31234"/>
    <lineage>
        <taxon>Eukaryota</taxon>
        <taxon>Metazoa</taxon>
        <taxon>Ecdysozoa</taxon>
        <taxon>Nematoda</taxon>
        <taxon>Chromadorea</taxon>
        <taxon>Rhabditida</taxon>
        <taxon>Rhabditina</taxon>
        <taxon>Rhabditomorpha</taxon>
        <taxon>Rhabditoidea</taxon>
        <taxon>Rhabditidae</taxon>
        <taxon>Peloderinae</taxon>
        <taxon>Caenorhabditis</taxon>
    </lineage>
</organism>
<feature type="compositionally biased region" description="Basic and acidic residues" evidence="2">
    <location>
        <begin position="258"/>
        <end position="285"/>
    </location>
</feature>
<feature type="compositionally biased region" description="Acidic residues" evidence="2">
    <location>
        <begin position="343"/>
        <end position="353"/>
    </location>
</feature>
<keyword evidence="4" id="KW-1185">Reference proteome</keyword>
<dbReference type="HOGENOM" id="CLU_491958_0_0_1"/>
<dbReference type="EMBL" id="DS268416">
    <property type="protein sequence ID" value="EFP12440.1"/>
    <property type="molecule type" value="Genomic_DNA"/>
</dbReference>
<dbReference type="SMART" id="SM00248">
    <property type="entry name" value="ANK"/>
    <property type="match status" value="2"/>
</dbReference>
<sequence>MRFTRSQTRRLAGQQKRELTANPIGIDVEDRNNVGESALMRSCMKNNNLEEFNELIKKGADLNSLDLTGNTILSVAVLNRQYDKLEALLEKGANPELESGREKNRMIHDILHMAFENPRLDSVVHQRFREGTLAMFKMALDWGVDMRARNKKGESGISLLNKLDKLKDENRDMVDEMKKCYEEKLKEANKRIREELNDDKDEGPSPKVAKQNEVEVEEDGIDVRGGVMDELFVTFEVEVENRIANGEKEEEEDEISDEEKKRLEEEGMNKMVEEALAEKKDKKEMEEDEEEDYEKEENFGDRIEGKQEEEKKLEQGIEEVEEENEEIDEDEQEQEEKQNNKNEEEENIFEENQEEHLEEGPIEVEQRGEELEQEQGDGPEDRVVQVDQMEYPNCPIEIPLEIPQAEPHADYSGGVQHLLHHPNLLIGAAGVEQIVPEQNLCGLNIQALHALLSNNCNQFLLQPIALPPVPVAPPSVQYIFPPMEMNLFNLPVAPLIPPTPQPLNPQYNFIPTMAFANNGPMVNLQREPIVEVPPDYSNLFNMDEFNRIYYNYRN</sequence>
<feature type="region of interest" description="Disordered" evidence="2">
    <location>
        <begin position="195"/>
        <end position="217"/>
    </location>
</feature>
<dbReference type="PANTHER" id="PTHR24125">
    <property type="entry name" value="ANKYRIN REPEAT AND DEATH DOMAIN-CONTAINING PROTEIN"/>
    <property type="match status" value="1"/>
</dbReference>
<dbReference type="Proteomes" id="UP000008281">
    <property type="component" value="Unassembled WGS sequence"/>
</dbReference>
<gene>
    <name evidence="3" type="ORF">CRE_29829</name>
</gene>
<feature type="compositionally biased region" description="Basic and acidic residues" evidence="2">
    <location>
        <begin position="296"/>
        <end position="315"/>
    </location>
</feature>
<feature type="compositionally biased region" description="Acidic residues" evidence="2">
    <location>
        <begin position="248"/>
        <end position="257"/>
    </location>
</feature>